<dbReference type="Gene3D" id="3.40.140.10">
    <property type="entry name" value="Cytidine Deaminase, domain 2"/>
    <property type="match status" value="1"/>
</dbReference>
<evidence type="ECO:0000256" key="3">
    <source>
        <dbReference type="ARBA" id="ARBA00022801"/>
    </source>
</evidence>
<dbReference type="PANTHER" id="PTHR34858">
    <property type="entry name" value="CYSO-CYSTEINE PEPTIDASE"/>
    <property type="match status" value="1"/>
</dbReference>
<feature type="domain" description="JAB1/MPN/MOV34 metalloenzyme" evidence="6">
    <location>
        <begin position="1"/>
        <end position="156"/>
    </location>
</feature>
<keyword evidence="3" id="KW-0378">Hydrolase</keyword>
<proteinExistence type="predicted"/>
<accession>A0A8J7F555</accession>
<dbReference type="GO" id="GO:0006508">
    <property type="term" value="P:proteolysis"/>
    <property type="evidence" value="ECO:0007669"/>
    <property type="project" value="UniProtKB-KW"/>
</dbReference>
<keyword evidence="1" id="KW-0645">Protease</keyword>
<dbReference type="Proteomes" id="UP000620559">
    <property type="component" value="Unassembled WGS sequence"/>
</dbReference>
<dbReference type="FunFam" id="3.40.140.10:FF:000085">
    <property type="entry name" value="Mov34/MPN/PAD-1 family protein"/>
    <property type="match status" value="1"/>
</dbReference>
<dbReference type="EMBL" id="JADEWL010000135">
    <property type="protein sequence ID" value="MBE9216058.1"/>
    <property type="molecule type" value="Genomic_DNA"/>
</dbReference>
<evidence type="ECO:0000256" key="5">
    <source>
        <dbReference type="ARBA" id="ARBA00023049"/>
    </source>
</evidence>
<dbReference type="GO" id="GO:0008235">
    <property type="term" value="F:metalloexopeptidase activity"/>
    <property type="evidence" value="ECO:0007669"/>
    <property type="project" value="TreeGrafter"/>
</dbReference>
<dbReference type="InterPro" id="IPR051929">
    <property type="entry name" value="VirAsm_ModProt"/>
</dbReference>
<dbReference type="InterPro" id="IPR000555">
    <property type="entry name" value="JAMM/MPN+_dom"/>
</dbReference>
<dbReference type="GO" id="GO:0008270">
    <property type="term" value="F:zinc ion binding"/>
    <property type="evidence" value="ECO:0007669"/>
    <property type="project" value="TreeGrafter"/>
</dbReference>
<protein>
    <submittedName>
        <fullName evidence="7">M67 family metallopeptidase</fullName>
    </submittedName>
</protein>
<evidence type="ECO:0000256" key="1">
    <source>
        <dbReference type="ARBA" id="ARBA00022670"/>
    </source>
</evidence>
<gene>
    <name evidence="7" type="ORF">IQ247_25920</name>
</gene>
<dbReference type="SUPFAM" id="SSF102712">
    <property type="entry name" value="JAB1/MPN domain"/>
    <property type="match status" value="1"/>
</dbReference>
<name>A0A8J7F555_9CYAN</name>
<keyword evidence="4" id="KW-0862">Zinc</keyword>
<evidence type="ECO:0000256" key="4">
    <source>
        <dbReference type="ARBA" id="ARBA00022833"/>
    </source>
</evidence>
<reference evidence="7" key="1">
    <citation type="submission" date="2020-10" db="EMBL/GenBank/DDBJ databases">
        <authorList>
            <person name="Castelo-Branco R."/>
            <person name="Eusebio N."/>
            <person name="Adriana R."/>
            <person name="Vieira A."/>
            <person name="Brugerolle De Fraissinette N."/>
            <person name="Rezende De Castro R."/>
            <person name="Schneider M.P."/>
            <person name="Vasconcelos V."/>
            <person name="Leao P.N."/>
        </authorList>
    </citation>
    <scope>NUCLEOTIDE SEQUENCE</scope>
    <source>
        <strain evidence="7">LEGE 06105</strain>
    </source>
</reference>
<dbReference type="PANTHER" id="PTHR34858:SF1">
    <property type="entry name" value="CYSO-CYSTEINE PEPTIDASE"/>
    <property type="match status" value="1"/>
</dbReference>
<evidence type="ECO:0000313" key="8">
    <source>
        <dbReference type="Proteomes" id="UP000620559"/>
    </source>
</evidence>
<comment type="caution">
    <text evidence="7">The sequence shown here is derived from an EMBL/GenBank/DDBJ whole genome shotgun (WGS) entry which is preliminary data.</text>
</comment>
<dbReference type="Pfam" id="PF14464">
    <property type="entry name" value="Prok-JAB"/>
    <property type="match status" value="1"/>
</dbReference>
<dbReference type="CDD" id="cd08070">
    <property type="entry name" value="MPN_like"/>
    <property type="match status" value="1"/>
</dbReference>
<keyword evidence="2" id="KW-0479">Metal-binding</keyword>
<sequence>MIQLNKEHLQTILTHAQNTYPEECCGVIFGHIDCDRKTVVEVIPTQNAWNRETAGDFADDNINNRPIDDINHSKKRRYTIAPQEMLQLQKSARERNVNIIGIFHSHPDYPAVPSEFDRNYAWQEYSYIIVSVQKGQAGDVNSWVLNDNSQFQQEEIRQLVDS</sequence>
<evidence type="ECO:0000259" key="6">
    <source>
        <dbReference type="SMART" id="SM00232"/>
    </source>
</evidence>
<dbReference type="InterPro" id="IPR028090">
    <property type="entry name" value="JAB_dom_prok"/>
</dbReference>
<keyword evidence="8" id="KW-1185">Reference proteome</keyword>
<keyword evidence="5" id="KW-0482">Metalloprotease</keyword>
<dbReference type="SMART" id="SM00232">
    <property type="entry name" value="JAB_MPN"/>
    <property type="match status" value="1"/>
</dbReference>
<evidence type="ECO:0000313" key="7">
    <source>
        <dbReference type="EMBL" id="MBE9216058.1"/>
    </source>
</evidence>
<dbReference type="AlphaFoldDB" id="A0A8J7F555"/>
<organism evidence="7 8">
    <name type="scientific">Plectonema cf. radiosum LEGE 06105</name>
    <dbReference type="NCBI Taxonomy" id="945769"/>
    <lineage>
        <taxon>Bacteria</taxon>
        <taxon>Bacillati</taxon>
        <taxon>Cyanobacteriota</taxon>
        <taxon>Cyanophyceae</taxon>
        <taxon>Oscillatoriophycideae</taxon>
        <taxon>Oscillatoriales</taxon>
        <taxon>Microcoleaceae</taxon>
        <taxon>Plectonema</taxon>
    </lineage>
</organism>
<evidence type="ECO:0000256" key="2">
    <source>
        <dbReference type="ARBA" id="ARBA00022723"/>
    </source>
</evidence>